<organism evidence="2 3">
    <name type="scientific">Plenodomus tracheiphilus IPT5</name>
    <dbReference type="NCBI Taxonomy" id="1408161"/>
    <lineage>
        <taxon>Eukaryota</taxon>
        <taxon>Fungi</taxon>
        <taxon>Dikarya</taxon>
        <taxon>Ascomycota</taxon>
        <taxon>Pezizomycotina</taxon>
        <taxon>Dothideomycetes</taxon>
        <taxon>Pleosporomycetidae</taxon>
        <taxon>Pleosporales</taxon>
        <taxon>Pleosporineae</taxon>
        <taxon>Leptosphaeriaceae</taxon>
        <taxon>Plenodomus</taxon>
    </lineage>
</organism>
<evidence type="ECO:0000256" key="1">
    <source>
        <dbReference type="SAM" id="MobiDB-lite"/>
    </source>
</evidence>
<evidence type="ECO:0000313" key="2">
    <source>
        <dbReference type="EMBL" id="KAF2856758.1"/>
    </source>
</evidence>
<feature type="compositionally biased region" description="Basic and acidic residues" evidence="1">
    <location>
        <begin position="185"/>
        <end position="195"/>
    </location>
</feature>
<keyword evidence="3" id="KW-1185">Reference proteome</keyword>
<gene>
    <name evidence="2" type="ORF">T440DRAFT_382715</name>
</gene>
<accession>A0A6A7BQR6</accession>
<protein>
    <recommendedName>
        <fullName evidence="4">Mediator of RNA polymerase II transcription subunit 8</fullName>
    </recommendedName>
</protein>
<sequence length="336" mass="37676">MNQNFQGAPDADDLKVLEDLRRQLVPMIAVMTALQHEMQFKMERGLSVDWPRIQQATNRVVNYINTFNTMINGGYRHTAEDIVVKVPKKDENGNIIKDDSGYPIDSDKETTKTIYRDAHVPAQGGRIKALHPFPIPPFPMHLPHAQGMANTLLRKRLEPVEEGWVEKRLQKAAEFVEIPEAWGIEPKKPEVKDDDKEQDIDDEAEGDDTDAMPPKRVKGSLGEIDILEMWKFAHQEAFDQEYLKEKYPNIYGGDAGAEDEEYEEEEEEEEEEFEDVMDTSGAPEVAASAPANATSQGAAQVTASVKPTAHPPVPGQPVLPLSFMHKFMVLGEASGR</sequence>
<reference evidence="2" key="1">
    <citation type="submission" date="2020-01" db="EMBL/GenBank/DDBJ databases">
        <authorList>
            <consortium name="DOE Joint Genome Institute"/>
            <person name="Haridas S."/>
            <person name="Albert R."/>
            <person name="Binder M."/>
            <person name="Bloem J."/>
            <person name="Labutti K."/>
            <person name="Salamov A."/>
            <person name="Andreopoulos B."/>
            <person name="Baker S.E."/>
            <person name="Barry K."/>
            <person name="Bills G."/>
            <person name="Bluhm B.H."/>
            <person name="Cannon C."/>
            <person name="Castanera R."/>
            <person name="Culley D.E."/>
            <person name="Daum C."/>
            <person name="Ezra D."/>
            <person name="Gonzalez J.B."/>
            <person name="Henrissat B."/>
            <person name="Kuo A."/>
            <person name="Liang C."/>
            <person name="Lipzen A."/>
            <person name="Lutzoni F."/>
            <person name="Magnuson J."/>
            <person name="Mondo S."/>
            <person name="Nolan M."/>
            <person name="Ohm R."/>
            <person name="Pangilinan J."/>
            <person name="Park H.-J."/>
            <person name="Ramirez L."/>
            <person name="Alfaro M."/>
            <person name="Sun H."/>
            <person name="Tritt A."/>
            <person name="Yoshinaga Y."/>
            <person name="Zwiers L.-H."/>
            <person name="Turgeon B.G."/>
            <person name="Goodwin S.B."/>
            <person name="Spatafora J.W."/>
            <person name="Crous P.W."/>
            <person name="Grigoriev I.V."/>
        </authorList>
    </citation>
    <scope>NUCLEOTIDE SEQUENCE</scope>
    <source>
        <strain evidence="2">IPT5</strain>
    </source>
</reference>
<dbReference type="Proteomes" id="UP000799423">
    <property type="component" value="Unassembled WGS sequence"/>
</dbReference>
<feature type="compositionally biased region" description="Low complexity" evidence="1">
    <location>
        <begin position="281"/>
        <end position="300"/>
    </location>
</feature>
<feature type="region of interest" description="Disordered" evidence="1">
    <location>
        <begin position="184"/>
        <end position="217"/>
    </location>
</feature>
<name>A0A6A7BQR6_9PLEO</name>
<dbReference type="OrthoDB" id="5329317at2759"/>
<evidence type="ECO:0008006" key="4">
    <source>
        <dbReference type="Google" id="ProtNLM"/>
    </source>
</evidence>
<feature type="compositionally biased region" description="Acidic residues" evidence="1">
    <location>
        <begin position="196"/>
        <end position="210"/>
    </location>
</feature>
<dbReference type="AlphaFoldDB" id="A0A6A7BQR6"/>
<evidence type="ECO:0000313" key="3">
    <source>
        <dbReference type="Proteomes" id="UP000799423"/>
    </source>
</evidence>
<feature type="region of interest" description="Disordered" evidence="1">
    <location>
        <begin position="251"/>
        <end position="313"/>
    </location>
</feature>
<dbReference type="EMBL" id="MU006288">
    <property type="protein sequence ID" value="KAF2856758.1"/>
    <property type="molecule type" value="Genomic_DNA"/>
</dbReference>
<feature type="compositionally biased region" description="Acidic residues" evidence="1">
    <location>
        <begin position="256"/>
        <end position="277"/>
    </location>
</feature>
<proteinExistence type="predicted"/>